<keyword evidence="3 6" id="KW-0698">rRNA processing</keyword>
<comment type="subcellular location">
    <subcellularLocation>
        <location evidence="1 6">Nucleus</location>
    </subcellularLocation>
</comment>
<dbReference type="Proteomes" id="UP000002059">
    <property type="component" value="Partially assembled WGS sequence"/>
</dbReference>
<protein>
    <recommendedName>
        <fullName evidence="6">Exosome complex protein</fullName>
    </recommendedName>
</protein>
<dbReference type="GO" id="GO:0005730">
    <property type="term" value="C:nucleolus"/>
    <property type="evidence" value="ECO:0007669"/>
    <property type="project" value="TreeGrafter"/>
</dbReference>
<evidence type="ECO:0000256" key="6">
    <source>
        <dbReference type="RuleBase" id="RU368003"/>
    </source>
</evidence>
<accession>A0A0A2VJZ1</accession>
<dbReference type="PANTHER" id="PTHR15341:SF3">
    <property type="entry name" value="NUCLEAR NUCLEIC ACID-BINDING PROTEIN C1D"/>
    <property type="match status" value="1"/>
</dbReference>
<dbReference type="InterPro" id="IPR011082">
    <property type="entry name" value="Exosome-assoc_fac/DNA_repair"/>
</dbReference>
<dbReference type="AlphaFoldDB" id="A0A0A2VJZ1"/>
<dbReference type="VEuPathDB" id="FungiDB:PAAG_12123"/>
<organism evidence="8 9">
    <name type="scientific">Paracoccidioides lutzii (strain ATCC MYA-826 / Pb01)</name>
    <name type="common">Paracoccidioides brasiliensis</name>
    <dbReference type="NCBI Taxonomy" id="502779"/>
    <lineage>
        <taxon>Eukaryota</taxon>
        <taxon>Fungi</taxon>
        <taxon>Dikarya</taxon>
        <taxon>Ascomycota</taxon>
        <taxon>Pezizomycotina</taxon>
        <taxon>Eurotiomycetes</taxon>
        <taxon>Eurotiomycetidae</taxon>
        <taxon>Onygenales</taxon>
        <taxon>Ajellomycetaceae</taxon>
        <taxon>Paracoccidioides</taxon>
    </lineage>
</organism>
<evidence type="ECO:0000256" key="5">
    <source>
        <dbReference type="ARBA" id="ARBA00023242"/>
    </source>
</evidence>
<reference evidence="8 9" key="1">
    <citation type="journal article" date="2011" name="PLoS Genet.">
        <title>Comparative genomic analysis of human fungal pathogens causing paracoccidioidomycosis.</title>
        <authorList>
            <person name="Desjardins C.A."/>
            <person name="Champion M.D."/>
            <person name="Holder J.W."/>
            <person name="Muszewska A."/>
            <person name="Goldberg J."/>
            <person name="Bailao A.M."/>
            <person name="Brigido M.M."/>
            <person name="Ferreira M.E."/>
            <person name="Garcia A.M."/>
            <person name="Grynberg M."/>
            <person name="Gujja S."/>
            <person name="Heiman D.I."/>
            <person name="Henn M.R."/>
            <person name="Kodira C.D."/>
            <person name="Leon-Narvaez H."/>
            <person name="Longo L.V."/>
            <person name="Ma L.J."/>
            <person name="Malavazi I."/>
            <person name="Matsuo A.L."/>
            <person name="Morais F.V."/>
            <person name="Pereira M."/>
            <person name="Rodriguez-Brito S."/>
            <person name="Sakthikumar S."/>
            <person name="Salem-Izacc S.M."/>
            <person name="Sykes S.M."/>
            <person name="Teixeira M.M."/>
            <person name="Vallejo M.C."/>
            <person name="Walter M.E."/>
            <person name="Yandava C."/>
            <person name="Young S."/>
            <person name="Zeng Q."/>
            <person name="Zucker J."/>
            <person name="Felipe M.S."/>
            <person name="Goldman G.H."/>
            <person name="Haas B.J."/>
            <person name="McEwen J.G."/>
            <person name="Nino-Vega G."/>
            <person name="Puccia R."/>
            <person name="San-Blas G."/>
            <person name="Soares C.M."/>
            <person name="Birren B.W."/>
            <person name="Cuomo C.A."/>
        </authorList>
    </citation>
    <scope>NUCLEOTIDE SEQUENCE [LARGE SCALE GENOMIC DNA]</scope>
    <source>
        <strain evidence="9">ATCC MYA-826 / Pb01</strain>
    </source>
</reference>
<comment type="similarity">
    <text evidence="2 6">Belongs to the C1D family.</text>
</comment>
<gene>
    <name evidence="8" type="ORF">PAAG_12123</name>
</gene>
<evidence type="ECO:0000256" key="1">
    <source>
        <dbReference type="ARBA" id="ARBA00004123"/>
    </source>
</evidence>
<dbReference type="GO" id="GO:0003677">
    <property type="term" value="F:DNA binding"/>
    <property type="evidence" value="ECO:0007669"/>
    <property type="project" value="TreeGrafter"/>
</dbReference>
<keyword evidence="9" id="KW-1185">Reference proteome</keyword>
<dbReference type="GO" id="GO:0000178">
    <property type="term" value="C:exosome (RNase complex)"/>
    <property type="evidence" value="ECO:0007669"/>
    <property type="project" value="TreeGrafter"/>
</dbReference>
<dbReference type="OrthoDB" id="1421013at2759"/>
<feature type="compositionally biased region" description="Polar residues" evidence="7">
    <location>
        <begin position="352"/>
        <end position="366"/>
    </location>
</feature>
<dbReference type="InterPro" id="IPR009069">
    <property type="entry name" value="Cys_alpha_HP_mot_SF"/>
</dbReference>
<feature type="region of interest" description="Disordered" evidence="7">
    <location>
        <begin position="147"/>
        <end position="300"/>
    </location>
</feature>
<evidence type="ECO:0000256" key="2">
    <source>
        <dbReference type="ARBA" id="ARBA00009154"/>
    </source>
</evidence>
<sequence>METADLMPLLEQLEDDIDDLEEALEPFLGQSLSSTTQKMPVLDKAKLHVLVTYAIESILFGYLRLQGVNAKEHPVFKELTRVRQYFEKLKAAETVPEKRTMSIDKEAAGRFIKHGLTGNDKYDLERAERVAKEKAMALLKAAKLARQQASQSPAQPLPQCQPQAQPMARNPTSIEQEKPSGMSSKSETTEDQGKEQPVKSTSPVEQPMSKIAKKKQKAKEKMQARKQERKAHKQAIKRQKKAASKQNTHHNRAPARPTAAPAKPAPATQQHRPATTAAHPPAVAPGAQPPASQAAPVQQSAGPGLFGQMASTAAGVAVGSSIGHAIGGLFGGGSSAPAEAQQAPPPAASQSMDSGLYQSNSATSGWAETPACETDAKAFRKCMDDNQGNMSICGWYLDQLKACQQAAKPY</sequence>
<feature type="compositionally biased region" description="Low complexity" evidence="7">
    <location>
        <begin position="254"/>
        <end position="300"/>
    </location>
</feature>
<feature type="compositionally biased region" description="Low complexity" evidence="7">
    <location>
        <begin position="147"/>
        <end position="169"/>
    </location>
</feature>
<dbReference type="PANTHER" id="PTHR15341">
    <property type="entry name" value="SUN-COR STEROID HORMONE RECEPTOR CO-REPRESSOR"/>
    <property type="match status" value="1"/>
</dbReference>
<name>A0A0A2VJZ1_PARBA</name>
<proteinExistence type="inferred from homology"/>
<evidence type="ECO:0000313" key="9">
    <source>
        <dbReference type="Proteomes" id="UP000002059"/>
    </source>
</evidence>
<dbReference type="RefSeq" id="XP_015702727.1">
    <property type="nucleotide sequence ID" value="XM_015847652.1"/>
</dbReference>
<dbReference type="KEGG" id="pbl:PAAG_12123"/>
<keyword evidence="4 6" id="KW-0694">RNA-binding</keyword>
<dbReference type="EMBL" id="KN294007">
    <property type="protein sequence ID" value="KGQ01179.1"/>
    <property type="molecule type" value="Genomic_DNA"/>
</dbReference>
<dbReference type="OMA" id="NTHHNRA"/>
<dbReference type="GeneID" id="9095351"/>
<dbReference type="eggNOG" id="KOG4835">
    <property type="taxonomic scope" value="Eukaryota"/>
</dbReference>
<evidence type="ECO:0000313" key="8">
    <source>
        <dbReference type="EMBL" id="KGQ01179.1"/>
    </source>
</evidence>
<feature type="compositionally biased region" description="Basic and acidic residues" evidence="7">
    <location>
        <begin position="187"/>
        <end position="197"/>
    </location>
</feature>
<dbReference type="GO" id="GO:0010468">
    <property type="term" value="P:regulation of gene expression"/>
    <property type="evidence" value="ECO:0007669"/>
    <property type="project" value="TreeGrafter"/>
</dbReference>
<keyword evidence="5 6" id="KW-0539">Nucleus</keyword>
<feature type="compositionally biased region" description="Basic residues" evidence="7">
    <location>
        <begin position="227"/>
        <end position="253"/>
    </location>
</feature>
<dbReference type="InterPro" id="IPR007146">
    <property type="entry name" value="Sas10/Utp3/C1D"/>
</dbReference>
<dbReference type="HOGENOM" id="CLU_671027_0_0_1"/>
<dbReference type="STRING" id="502779.A0A0A2VJZ1"/>
<evidence type="ECO:0000256" key="7">
    <source>
        <dbReference type="SAM" id="MobiDB-lite"/>
    </source>
</evidence>
<evidence type="ECO:0000256" key="4">
    <source>
        <dbReference type="ARBA" id="ARBA00022884"/>
    </source>
</evidence>
<feature type="region of interest" description="Disordered" evidence="7">
    <location>
        <begin position="333"/>
        <end position="370"/>
    </location>
</feature>
<dbReference type="Pfam" id="PF04000">
    <property type="entry name" value="Sas10_Utp3"/>
    <property type="match status" value="1"/>
</dbReference>
<dbReference type="GO" id="GO:0003723">
    <property type="term" value="F:RNA binding"/>
    <property type="evidence" value="ECO:0007669"/>
    <property type="project" value="UniProtKB-UniRule"/>
</dbReference>
<dbReference type="SUPFAM" id="SSF47072">
    <property type="entry name" value="Cysteine alpha-hairpin motif"/>
    <property type="match status" value="1"/>
</dbReference>
<dbReference type="GO" id="GO:0000460">
    <property type="term" value="P:maturation of 5.8S rRNA"/>
    <property type="evidence" value="ECO:0007669"/>
    <property type="project" value="TreeGrafter"/>
</dbReference>
<comment type="function">
    <text evidence="6">Required for exosome-dependent processing of pre-rRNA and small nucleolar RNA (snRNA) precursors. Involved in processing of 35S pre-rRNA at the A0, A1 and A2 sites.</text>
</comment>
<evidence type="ECO:0000256" key="3">
    <source>
        <dbReference type="ARBA" id="ARBA00022552"/>
    </source>
</evidence>